<dbReference type="InterPro" id="IPR020549">
    <property type="entry name" value="YbeY_CS"/>
</dbReference>
<dbReference type="GO" id="GO:0004521">
    <property type="term" value="F:RNA endonuclease activity"/>
    <property type="evidence" value="ECO:0007669"/>
    <property type="project" value="UniProtKB-UniRule"/>
</dbReference>
<keyword evidence="6 7" id="KW-0862">Zinc</keyword>
<feature type="binding site" evidence="7">
    <location>
        <position position="125"/>
    </location>
    <ligand>
        <name>Zn(2+)</name>
        <dbReference type="ChEBI" id="CHEBI:29105"/>
        <note>catalytic</note>
    </ligand>
</feature>
<evidence type="ECO:0000256" key="4">
    <source>
        <dbReference type="ARBA" id="ARBA00022759"/>
    </source>
</evidence>
<comment type="function">
    <text evidence="7">Single strand-specific metallo-endoribonuclease involved in late-stage 70S ribosome quality control and in maturation of the 3' terminus of the 16S rRNA.</text>
</comment>
<name>A0AAW5R0B4_9HYPH</name>
<keyword evidence="7" id="KW-0963">Cytoplasm</keyword>
<dbReference type="PANTHER" id="PTHR46986:SF1">
    <property type="entry name" value="ENDORIBONUCLEASE YBEY, CHLOROPLASTIC"/>
    <property type="match status" value="1"/>
</dbReference>
<dbReference type="RefSeq" id="WP_261615712.1">
    <property type="nucleotide sequence ID" value="NZ_JALIDZ010000004.1"/>
</dbReference>
<dbReference type="AlphaFoldDB" id="A0AAW5R0B4"/>
<dbReference type="InterPro" id="IPR023091">
    <property type="entry name" value="MetalPrtase_cat_dom_sf_prd"/>
</dbReference>
<evidence type="ECO:0000256" key="2">
    <source>
        <dbReference type="ARBA" id="ARBA00022722"/>
    </source>
</evidence>
<dbReference type="Proteomes" id="UP001320898">
    <property type="component" value="Unassembled WGS sequence"/>
</dbReference>
<accession>A0AAW5R0B4</accession>
<evidence type="ECO:0000313" key="9">
    <source>
        <dbReference type="Proteomes" id="UP001320898"/>
    </source>
</evidence>
<reference evidence="8 9" key="1">
    <citation type="submission" date="2022-04" db="EMBL/GenBank/DDBJ databases">
        <authorList>
            <person name="Ye Y.-Q."/>
            <person name="Du Z.-J."/>
        </authorList>
    </citation>
    <scope>NUCLEOTIDE SEQUENCE [LARGE SCALE GENOMIC DNA]</scope>
    <source>
        <strain evidence="8 9">A6E488</strain>
    </source>
</reference>
<dbReference type="EMBL" id="JALIDZ010000004">
    <property type="protein sequence ID" value="MCT8972136.1"/>
    <property type="molecule type" value="Genomic_DNA"/>
</dbReference>
<dbReference type="HAMAP" id="MF_00009">
    <property type="entry name" value="Endoribonucl_YbeY"/>
    <property type="match status" value="1"/>
</dbReference>
<evidence type="ECO:0000256" key="3">
    <source>
        <dbReference type="ARBA" id="ARBA00022723"/>
    </source>
</evidence>
<gene>
    <name evidence="7 8" type="primary">ybeY</name>
    <name evidence="8" type="ORF">MUB46_09735</name>
</gene>
<feature type="binding site" evidence="7">
    <location>
        <position position="129"/>
    </location>
    <ligand>
        <name>Zn(2+)</name>
        <dbReference type="ChEBI" id="CHEBI:29105"/>
        <note>catalytic</note>
    </ligand>
</feature>
<evidence type="ECO:0000256" key="7">
    <source>
        <dbReference type="HAMAP-Rule" id="MF_00009"/>
    </source>
</evidence>
<dbReference type="EC" id="3.1.-.-" evidence="7"/>
<dbReference type="InterPro" id="IPR002036">
    <property type="entry name" value="YbeY"/>
</dbReference>
<comment type="subcellular location">
    <subcellularLocation>
        <location evidence="7">Cytoplasm</location>
    </subcellularLocation>
</comment>
<evidence type="ECO:0000256" key="6">
    <source>
        <dbReference type="ARBA" id="ARBA00022833"/>
    </source>
</evidence>
<keyword evidence="7" id="KW-0690">Ribosome biogenesis</keyword>
<dbReference type="GO" id="GO:0004222">
    <property type="term" value="F:metalloendopeptidase activity"/>
    <property type="evidence" value="ECO:0007669"/>
    <property type="project" value="InterPro"/>
</dbReference>
<dbReference type="Pfam" id="PF02130">
    <property type="entry name" value="YbeY"/>
    <property type="match status" value="1"/>
</dbReference>
<evidence type="ECO:0000256" key="5">
    <source>
        <dbReference type="ARBA" id="ARBA00022801"/>
    </source>
</evidence>
<proteinExistence type="inferred from homology"/>
<dbReference type="NCBIfam" id="TIGR00043">
    <property type="entry name" value="rRNA maturation RNase YbeY"/>
    <property type="match status" value="1"/>
</dbReference>
<keyword evidence="7" id="KW-0698">rRNA processing</keyword>
<sequence length="172" mass="18333">MVPDPASRPGLPADLRIEIAEEAGNWSDVGVAERIDAVVKALTARVGDAEGTVALALADDAMVRDLNRRFRGKDKPTNVLSFPSGETGGADTHIGDVILAIETLRREADADGKPVGDHFAHLVIHGILHLMGYDHESDDDAECMECLETAILADLGIDDPYAEPAIADSEPR</sequence>
<comment type="caution">
    <text evidence="8">The sequence shown here is derived from an EMBL/GenBank/DDBJ whole genome shotgun (WGS) entry which is preliminary data.</text>
</comment>
<dbReference type="SUPFAM" id="SSF55486">
    <property type="entry name" value="Metalloproteases ('zincins'), catalytic domain"/>
    <property type="match status" value="1"/>
</dbReference>
<evidence type="ECO:0000313" key="8">
    <source>
        <dbReference type="EMBL" id="MCT8972136.1"/>
    </source>
</evidence>
<dbReference type="GO" id="GO:0005737">
    <property type="term" value="C:cytoplasm"/>
    <property type="evidence" value="ECO:0007669"/>
    <property type="project" value="UniProtKB-SubCell"/>
</dbReference>
<keyword evidence="5 7" id="KW-0378">Hydrolase</keyword>
<protein>
    <recommendedName>
        <fullName evidence="7">Endoribonuclease YbeY</fullName>
        <ecNumber evidence="7">3.1.-.-</ecNumber>
    </recommendedName>
</protein>
<keyword evidence="3 7" id="KW-0479">Metal-binding</keyword>
<keyword evidence="4 7" id="KW-0255">Endonuclease</keyword>
<keyword evidence="9" id="KW-1185">Reference proteome</keyword>
<comment type="cofactor">
    <cofactor evidence="7">
        <name>Zn(2+)</name>
        <dbReference type="ChEBI" id="CHEBI:29105"/>
    </cofactor>
    <text evidence="7">Binds 1 zinc ion.</text>
</comment>
<dbReference type="GO" id="GO:0008270">
    <property type="term" value="F:zinc ion binding"/>
    <property type="evidence" value="ECO:0007669"/>
    <property type="project" value="UniProtKB-UniRule"/>
</dbReference>
<dbReference type="Gene3D" id="3.40.390.30">
    <property type="entry name" value="Metalloproteases ('zincins'), catalytic domain"/>
    <property type="match status" value="1"/>
</dbReference>
<comment type="similarity">
    <text evidence="1 7">Belongs to the endoribonuclease YbeY family.</text>
</comment>
<organism evidence="8 9">
    <name type="scientific">Microbaculum marinisediminis</name>
    <dbReference type="NCBI Taxonomy" id="2931392"/>
    <lineage>
        <taxon>Bacteria</taxon>
        <taxon>Pseudomonadati</taxon>
        <taxon>Pseudomonadota</taxon>
        <taxon>Alphaproteobacteria</taxon>
        <taxon>Hyphomicrobiales</taxon>
        <taxon>Tepidamorphaceae</taxon>
        <taxon>Microbaculum</taxon>
    </lineage>
</organism>
<dbReference type="PROSITE" id="PS01306">
    <property type="entry name" value="UPF0054"/>
    <property type="match status" value="1"/>
</dbReference>
<feature type="binding site" evidence="7">
    <location>
        <position position="135"/>
    </location>
    <ligand>
        <name>Zn(2+)</name>
        <dbReference type="ChEBI" id="CHEBI:29105"/>
        <note>catalytic</note>
    </ligand>
</feature>
<dbReference type="PANTHER" id="PTHR46986">
    <property type="entry name" value="ENDORIBONUCLEASE YBEY, CHLOROPLASTIC"/>
    <property type="match status" value="1"/>
</dbReference>
<dbReference type="GO" id="GO:0006364">
    <property type="term" value="P:rRNA processing"/>
    <property type="evidence" value="ECO:0007669"/>
    <property type="project" value="UniProtKB-UniRule"/>
</dbReference>
<evidence type="ECO:0000256" key="1">
    <source>
        <dbReference type="ARBA" id="ARBA00010875"/>
    </source>
</evidence>
<keyword evidence="2 7" id="KW-0540">Nuclease</keyword>